<dbReference type="Proteomes" id="UP000018031">
    <property type="component" value="Unassembled WGS sequence"/>
</dbReference>
<name>T1DT31_9PORP</name>
<comment type="caution">
    <text evidence="1">The sequence shown here is derived from an EMBL/GenBank/DDBJ whole genome shotgun (WGS) entry which is preliminary data.</text>
</comment>
<evidence type="ECO:0000313" key="2">
    <source>
        <dbReference type="Proteomes" id="UP000018031"/>
    </source>
</evidence>
<sequence length="49" mass="5382">MSKSDFASASSLFGRQAKAFPQYAMHGQIKKAVTAAFHENVISSWQSFS</sequence>
<accession>T1DT31</accession>
<protein>
    <submittedName>
        <fullName evidence="1">Uncharacterized protein</fullName>
    </submittedName>
</protein>
<gene>
    <name evidence="1" type="ORF">PORCRE_1689</name>
</gene>
<proteinExistence type="predicted"/>
<dbReference type="AlphaFoldDB" id="T1DT31"/>
<reference evidence="1 2" key="2">
    <citation type="journal article" date="2013" name="Genome Announc.">
        <title>Draft Genome Sequences of Porphyromonas crevioricanis JCM 15906T and Porphyromonas cansulci JCM 13913T Isolated from a Canine Oral Cavity.</title>
        <authorList>
            <person name="Sakamoto M."/>
            <person name="Tanaka N."/>
            <person name="Shiwa Y."/>
            <person name="Yoshikawa H."/>
            <person name="Ohkuma M."/>
        </authorList>
    </citation>
    <scope>NUCLEOTIDE SEQUENCE [LARGE SCALE GENOMIC DNA]</scope>
    <source>
        <strain evidence="1 2">JCM 15906</strain>
    </source>
</reference>
<organism evidence="1 2">
    <name type="scientific">Porphyromonas crevioricanis JCM 15906</name>
    <dbReference type="NCBI Taxonomy" id="1305617"/>
    <lineage>
        <taxon>Bacteria</taxon>
        <taxon>Pseudomonadati</taxon>
        <taxon>Bacteroidota</taxon>
        <taxon>Bacteroidia</taxon>
        <taxon>Bacteroidales</taxon>
        <taxon>Porphyromonadaceae</taxon>
        <taxon>Porphyromonas</taxon>
    </lineage>
</organism>
<reference evidence="2" key="1">
    <citation type="journal article" date="2013" name="Genome">
        <title>Draft Genome Sequences of Porphyromonas crevioricanis JCM 15906T and Porphyromonas cansulci JCM 13913T Isolated from a Canine Oral Cavity.</title>
        <authorList>
            <person name="Sakamoto M."/>
            <person name="Tanaka N."/>
            <person name="Shiwa Y."/>
            <person name="Yoshikawa H."/>
            <person name="Ohkuma M."/>
        </authorList>
    </citation>
    <scope>NUCLEOTIDE SEQUENCE [LARGE SCALE GENOMIC DNA]</scope>
    <source>
        <strain evidence="2">JCM 15906</strain>
    </source>
</reference>
<evidence type="ECO:0000313" key="1">
    <source>
        <dbReference type="EMBL" id="GAD05975.1"/>
    </source>
</evidence>
<dbReference type="EMBL" id="BAOU01000046">
    <property type="protein sequence ID" value="GAD05975.1"/>
    <property type="molecule type" value="Genomic_DNA"/>
</dbReference>